<name>A0A9X6NGY8_HYPEX</name>
<dbReference type="InterPro" id="IPR027482">
    <property type="entry name" value="Sec1-like_dom2"/>
</dbReference>
<gene>
    <name evidence="2" type="ORF">BV898_18452</name>
</gene>
<protein>
    <submittedName>
        <fullName evidence="2">Uncharacterized protein</fullName>
    </submittedName>
</protein>
<sequence length="199" mass="23331">MWSQLAMRIDQSCVKMHDIMNEGITKLFNWFCKSITSKFVRTLKEINIAFLPYESQIFSLDNSETFQYYYKPTKMAGWNEMLERVATQIVTLCATLGNTPDWRKRASQLIILDRGFDSVTPLLHELTLQAMAYDLLPIENDVLLNTRQSITARRFLLDENDEIWAQYRHEHIAKVTRNIADIVKKFQADHKGQEKHGTR</sequence>
<accession>A0A9X6NGY8</accession>
<evidence type="ECO:0000256" key="1">
    <source>
        <dbReference type="ARBA" id="ARBA00009884"/>
    </source>
</evidence>
<dbReference type="InterPro" id="IPR043127">
    <property type="entry name" value="Sec-1-like_dom3a"/>
</dbReference>
<organism evidence="2 3">
    <name type="scientific">Hypsibius exemplaris</name>
    <name type="common">Freshwater tardigrade</name>
    <dbReference type="NCBI Taxonomy" id="2072580"/>
    <lineage>
        <taxon>Eukaryota</taxon>
        <taxon>Metazoa</taxon>
        <taxon>Ecdysozoa</taxon>
        <taxon>Tardigrada</taxon>
        <taxon>Eutardigrada</taxon>
        <taxon>Parachela</taxon>
        <taxon>Hypsibioidea</taxon>
        <taxon>Hypsibiidae</taxon>
        <taxon>Hypsibius</taxon>
    </lineage>
</organism>
<dbReference type="GO" id="GO:0016192">
    <property type="term" value="P:vesicle-mediated transport"/>
    <property type="evidence" value="ECO:0007669"/>
    <property type="project" value="InterPro"/>
</dbReference>
<dbReference type="EMBL" id="MTYJ01000366">
    <property type="protein sequence ID" value="OWA54030.1"/>
    <property type="molecule type" value="Genomic_DNA"/>
</dbReference>
<dbReference type="InterPro" id="IPR001619">
    <property type="entry name" value="Sec1-like"/>
</dbReference>
<dbReference type="Proteomes" id="UP000192578">
    <property type="component" value="Unassembled WGS sequence"/>
</dbReference>
<dbReference type="Pfam" id="PF00995">
    <property type="entry name" value="Sec1"/>
    <property type="match status" value="2"/>
</dbReference>
<comment type="caution">
    <text evidence="2">The sequence shown here is derived from an EMBL/GenBank/DDBJ whole genome shotgun (WGS) entry which is preliminary data.</text>
</comment>
<keyword evidence="3" id="KW-1185">Reference proteome</keyword>
<reference evidence="3" key="1">
    <citation type="submission" date="2017-01" db="EMBL/GenBank/DDBJ databases">
        <title>Comparative genomics of anhydrobiosis in the tardigrade Hypsibius dujardini.</title>
        <authorList>
            <person name="Yoshida Y."/>
            <person name="Koutsovoulos G."/>
            <person name="Laetsch D."/>
            <person name="Stevens L."/>
            <person name="Kumar S."/>
            <person name="Horikawa D."/>
            <person name="Ishino K."/>
            <person name="Komine S."/>
            <person name="Tomita M."/>
            <person name="Blaxter M."/>
            <person name="Arakawa K."/>
        </authorList>
    </citation>
    <scope>NUCLEOTIDE SEQUENCE [LARGE SCALE GENOMIC DNA]</scope>
    <source>
        <strain evidence="3">Z151</strain>
    </source>
</reference>
<proteinExistence type="inferred from homology"/>
<dbReference type="PANTHER" id="PTHR11679">
    <property type="entry name" value="VESICLE PROTEIN SORTING-ASSOCIATED"/>
    <property type="match status" value="1"/>
</dbReference>
<dbReference type="Gene3D" id="3.40.50.1910">
    <property type="match status" value="2"/>
</dbReference>
<dbReference type="Gene3D" id="3.90.830.10">
    <property type="entry name" value="Syntaxin Binding Protein 1, Chain A, domain 2"/>
    <property type="match status" value="1"/>
</dbReference>
<evidence type="ECO:0000313" key="2">
    <source>
        <dbReference type="EMBL" id="OWA54030.1"/>
    </source>
</evidence>
<dbReference type="SUPFAM" id="SSF56815">
    <property type="entry name" value="Sec1/munc18-like (SM) proteins"/>
    <property type="match status" value="1"/>
</dbReference>
<dbReference type="AlphaFoldDB" id="A0A9X6NGY8"/>
<dbReference type="InterPro" id="IPR036045">
    <property type="entry name" value="Sec1-like_sf"/>
</dbReference>
<evidence type="ECO:0000313" key="3">
    <source>
        <dbReference type="Proteomes" id="UP000192578"/>
    </source>
</evidence>
<comment type="similarity">
    <text evidence="1">Belongs to the STXBP/unc-18/SEC1 family.</text>
</comment>
<dbReference type="OrthoDB" id="2228at2759"/>